<gene>
    <name evidence="2" type="ORF">RclHR1_21330002</name>
</gene>
<name>A0A2Z6RLN1_9GLOM</name>
<feature type="transmembrane region" description="Helical" evidence="1">
    <location>
        <begin position="28"/>
        <end position="48"/>
    </location>
</feature>
<evidence type="ECO:0000313" key="2">
    <source>
        <dbReference type="EMBL" id="GBB93226.1"/>
    </source>
</evidence>
<accession>A0A2Z6RLN1</accession>
<keyword evidence="1" id="KW-1133">Transmembrane helix</keyword>
<organism evidence="2 3">
    <name type="scientific">Rhizophagus clarus</name>
    <dbReference type="NCBI Taxonomy" id="94130"/>
    <lineage>
        <taxon>Eukaryota</taxon>
        <taxon>Fungi</taxon>
        <taxon>Fungi incertae sedis</taxon>
        <taxon>Mucoromycota</taxon>
        <taxon>Glomeromycotina</taxon>
        <taxon>Glomeromycetes</taxon>
        <taxon>Glomerales</taxon>
        <taxon>Glomeraceae</taxon>
        <taxon>Rhizophagus</taxon>
    </lineage>
</organism>
<keyword evidence="3" id="KW-1185">Reference proteome</keyword>
<sequence length="134" mass="15616">MSGKLIYFAKTLQLDFIRSLGQVPDSPFPFLLSFPFTLSFFFSLPFVFSIKNLNIGSRTPFDVPELSCRGSSEYFEDIFEGLEFHGTSKIVVSQMLSEWDIGLRRFKVSERLMDEISKAYSFLIGYWMEFRRSN</sequence>
<protein>
    <submittedName>
        <fullName evidence="2">Uncharacterized protein</fullName>
    </submittedName>
</protein>
<proteinExistence type="predicted"/>
<keyword evidence="1" id="KW-0812">Transmembrane</keyword>
<keyword evidence="1" id="KW-0472">Membrane</keyword>
<evidence type="ECO:0000313" key="3">
    <source>
        <dbReference type="Proteomes" id="UP000247702"/>
    </source>
</evidence>
<comment type="caution">
    <text evidence="2">The sequence shown here is derived from an EMBL/GenBank/DDBJ whole genome shotgun (WGS) entry which is preliminary data.</text>
</comment>
<evidence type="ECO:0000256" key="1">
    <source>
        <dbReference type="SAM" id="Phobius"/>
    </source>
</evidence>
<reference evidence="2 3" key="1">
    <citation type="submission" date="2017-11" db="EMBL/GenBank/DDBJ databases">
        <title>The genome of Rhizophagus clarus HR1 reveals common genetic basis of auxotrophy among arbuscular mycorrhizal fungi.</title>
        <authorList>
            <person name="Kobayashi Y."/>
        </authorList>
    </citation>
    <scope>NUCLEOTIDE SEQUENCE [LARGE SCALE GENOMIC DNA]</scope>
    <source>
        <strain evidence="2 3">HR1</strain>
    </source>
</reference>
<dbReference type="EMBL" id="BEXD01001262">
    <property type="protein sequence ID" value="GBB93226.1"/>
    <property type="molecule type" value="Genomic_DNA"/>
</dbReference>
<dbReference type="AlphaFoldDB" id="A0A2Z6RLN1"/>
<dbReference type="Proteomes" id="UP000247702">
    <property type="component" value="Unassembled WGS sequence"/>
</dbReference>